<proteinExistence type="predicted"/>
<gene>
    <name evidence="2" type="ORF">V9T40_004304</name>
</gene>
<dbReference type="PANTHER" id="PTHR21530">
    <property type="entry name" value="PHEROMONE SHUTDOWN PROTEIN"/>
    <property type="match status" value="1"/>
</dbReference>
<accession>A0AAN9TTR7</accession>
<dbReference type="InterPro" id="IPR046345">
    <property type="entry name" value="TraB_PrgY-like"/>
</dbReference>
<reference evidence="2 3" key="1">
    <citation type="submission" date="2024-03" db="EMBL/GenBank/DDBJ databases">
        <title>Adaptation during the transition from Ophiocordyceps entomopathogen to insect associate is accompanied by gene loss and intensified selection.</title>
        <authorList>
            <person name="Ward C.M."/>
            <person name="Onetto C.A."/>
            <person name="Borneman A.R."/>
        </authorList>
    </citation>
    <scope>NUCLEOTIDE SEQUENCE [LARGE SCALE GENOMIC DNA]</scope>
    <source>
        <strain evidence="2">AWRI1</strain>
        <tissue evidence="2">Single Adult Female</tissue>
    </source>
</reference>
<keyword evidence="3" id="KW-1185">Reference proteome</keyword>
<feature type="compositionally biased region" description="Polar residues" evidence="1">
    <location>
        <begin position="36"/>
        <end position="46"/>
    </location>
</feature>
<protein>
    <submittedName>
        <fullName evidence="2">Uncharacterized protein</fullName>
    </submittedName>
</protein>
<evidence type="ECO:0000313" key="2">
    <source>
        <dbReference type="EMBL" id="KAK7604031.1"/>
    </source>
</evidence>
<dbReference type="CDD" id="cd14726">
    <property type="entry name" value="TraB_PrgY-like"/>
    <property type="match status" value="1"/>
</dbReference>
<evidence type="ECO:0000313" key="3">
    <source>
        <dbReference type="Proteomes" id="UP001367676"/>
    </source>
</evidence>
<dbReference type="EMBL" id="JBBCAQ010000004">
    <property type="protein sequence ID" value="KAK7604031.1"/>
    <property type="molecule type" value="Genomic_DNA"/>
</dbReference>
<evidence type="ECO:0000256" key="1">
    <source>
        <dbReference type="SAM" id="MobiDB-lite"/>
    </source>
</evidence>
<dbReference type="PANTHER" id="PTHR21530:SF7">
    <property type="entry name" value="TRAB DOMAIN-CONTAINING PROTEIN"/>
    <property type="match status" value="1"/>
</dbReference>
<feature type="region of interest" description="Disordered" evidence="1">
    <location>
        <begin position="9"/>
        <end position="46"/>
    </location>
</feature>
<dbReference type="AlphaFoldDB" id="A0AAN9TTR7"/>
<dbReference type="Proteomes" id="UP001367676">
    <property type="component" value="Unassembled WGS sequence"/>
</dbReference>
<organism evidence="2 3">
    <name type="scientific">Parthenolecanium corni</name>
    <dbReference type="NCBI Taxonomy" id="536013"/>
    <lineage>
        <taxon>Eukaryota</taxon>
        <taxon>Metazoa</taxon>
        <taxon>Ecdysozoa</taxon>
        <taxon>Arthropoda</taxon>
        <taxon>Hexapoda</taxon>
        <taxon>Insecta</taxon>
        <taxon>Pterygota</taxon>
        <taxon>Neoptera</taxon>
        <taxon>Paraneoptera</taxon>
        <taxon>Hemiptera</taxon>
        <taxon>Sternorrhyncha</taxon>
        <taxon>Coccoidea</taxon>
        <taxon>Coccidae</taxon>
        <taxon>Parthenolecanium</taxon>
    </lineage>
</organism>
<sequence>MYRRIRKFFAHKKRSKPSETGETKLSVDKTGESKTEPSLQKISNPPNWHQQNEQIVIHTAADIHAHPRKQLSKTHLCEDGREKLADQMNTHQAIQIFRQNADPDETIDEATNSTRDNEMHKFILEDVAEFYQQFSNLQTDVRILISKNVIIYVLGTNHANTQCKEDVVEIIKKVRPKTLLVELCSLRACSCKKHRSNAFQSTPKFTFRYLRTIITQLGFLPAMIFFTDVFREHLVAENSLLHYGGEFIAAMATAQSMRNCRIVLADRPIEITVKRQASAMGNWRGLRVTLQVTLALMFKKKMKQLMLSANRLVFDDPKTYEVLVFERDLFLTYSIQEAAKEFEHLNSLSRVVAVIGQGHMHGIQTYWGKVPSEFIPFIMSPQTILDQ</sequence>
<feature type="compositionally biased region" description="Basic and acidic residues" evidence="1">
    <location>
        <begin position="16"/>
        <end position="35"/>
    </location>
</feature>
<comment type="caution">
    <text evidence="2">The sequence shown here is derived from an EMBL/GenBank/DDBJ whole genome shotgun (WGS) entry which is preliminary data.</text>
</comment>
<name>A0AAN9TTR7_9HEMI</name>